<protein>
    <submittedName>
        <fullName evidence="3">Uncharacterized protein</fullName>
    </submittedName>
</protein>
<dbReference type="EMBL" id="BAAANY010000030">
    <property type="protein sequence ID" value="GAA1704796.1"/>
    <property type="molecule type" value="Genomic_DNA"/>
</dbReference>
<gene>
    <name evidence="3" type="ORF">GCM10009765_62440</name>
</gene>
<comment type="caution">
    <text evidence="3">The sequence shown here is derived from an EMBL/GenBank/DDBJ whole genome shotgun (WGS) entry which is preliminary data.</text>
</comment>
<evidence type="ECO:0000313" key="4">
    <source>
        <dbReference type="Proteomes" id="UP001500618"/>
    </source>
</evidence>
<organism evidence="3 4">
    <name type="scientific">Fodinicola feengrottensis</name>
    <dbReference type="NCBI Taxonomy" id="435914"/>
    <lineage>
        <taxon>Bacteria</taxon>
        <taxon>Bacillati</taxon>
        <taxon>Actinomycetota</taxon>
        <taxon>Actinomycetes</taxon>
        <taxon>Mycobacteriales</taxon>
        <taxon>Fodinicola</taxon>
    </lineage>
</organism>
<sequence>MGALRARSGWLLWIGVAFAPIAALLLAFGQGSSPLRIAAVLALVAVVLIGLAVVLRPEPADLAEEITDSLQREVDQVRDEVDGVRRDVERSLRAELDTVRAELERSRRQRSGQQSNRPVASGEGTVLDLRTPGRATVPLPSAPVSNGPGESERDPDRAGRGGRGGPRTPVGSRGRADVPAAPRGSAQVTRDAAERRDFECSQRTVSERVPARAEYEEHTRPVSGGRSGSVSGSAPVSGGRSGSVSGSVPVNGGRAEVPVNGRGASVSGSARPVSGGRSGSVPVNGGRAEVPLSGGRTGSVSGSARPVSGGRSGSVPVNGGRAEVPMGGDRSGSVPVNGGRADGVGRADAPVSGGRSGSARPVSGGRSGSVPVTGGRSRVPAADRTEMMPMLDDVPEAPRRSERTGGAARVGGRDPELVGQLDEWLESRERPQTGRTYGSAGTGSGGTGSNGRRQEPAASMDQASINGGAMPQWDSYSVDRAEIDRPADNDDPLFGAMPPAANASSLGFGTAGSATDWRPSGWEPPAEPAPEPVTLRPLLPAARTDNEISSGFAVENRYDYEPAETPRSRRRAADNDTGYSGGRRSAAYGGGHSSSTSSRTDVLGRHSQPPASGSGRHSRGDSSAY</sequence>
<feature type="compositionally biased region" description="Low complexity" evidence="1">
    <location>
        <begin position="221"/>
        <end position="254"/>
    </location>
</feature>
<feature type="compositionally biased region" description="Basic and acidic residues" evidence="1">
    <location>
        <begin position="150"/>
        <end position="159"/>
    </location>
</feature>
<name>A0ABP4UJ07_9ACTN</name>
<feature type="compositionally biased region" description="Basic and acidic residues" evidence="1">
    <location>
        <begin position="556"/>
        <end position="574"/>
    </location>
</feature>
<evidence type="ECO:0000313" key="3">
    <source>
        <dbReference type="EMBL" id="GAA1704796.1"/>
    </source>
</evidence>
<keyword evidence="4" id="KW-1185">Reference proteome</keyword>
<feature type="compositionally biased region" description="Low complexity" evidence="1">
    <location>
        <begin position="582"/>
        <end position="600"/>
    </location>
</feature>
<proteinExistence type="predicted"/>
<keyword evidence="2" id="KW-0472">Membrane</keyword>
<dbReference type="Proteomes" id="UP001500618">
    <property type="component" value="Unassembled WGS sequence"/>
</dbReference>
<evidence type="ECO:0000256" key="1">
    <source>
        <dbReference type="SAM" id="MobiDB-lite"/>
    </source>
</evidence>
<feature type="compositionally biased region" description="Basic and acidic residues" evidence="1">
    <location>
        <begin position="191"/>
        <end position="220"/>
    </location>
</feature>
<evidence type="ECO:0000256" key="2">
    <source>
        <dbReference type="SAM" id="Phobius"/>
    </source>
</evidence>
<reference evidence="4" key="1">
    <citation type="journal article" date="2019" name="Int. J. Syst. Evol. Microbiol.">
        <title>The Global Catalogue of Microorganisms (GCM) 10K type strain sequencing project: providing services to taxonomists for standard genome sequencing and annotation.</title>
        <authorList>
            <consortium name="The Broad Institute Genomics Platform"/>
            <consortium name="The Broad Institute Genome Sequencing Center for Infectious Disease"/>
            <person name="Wu L."/>
            <person name="Ma J."/>
        </authorList>
    </citation>
    <scope>NUCLEOTIDE SEQUENCE [LARGE SCALE GENOMIC DNA]</scope>
    <source>
        <strain evidence="4">JCM 14718</strain>
    </source>
</reference>
<keyword evidence="2" id="KW-1133">Transmembrane helix</keyword>
<feature type="region of interest" description="Disordered" evidence="1">
    <location>
        <begin position="101"/>
        <end position="625"/>
    </location>
</feature>
<keyword evidence="2" id="KW-0812">Transmembrane</keyword>
<feature type="compositionally biased region" description="Basic and acidic residues" evidence="1">
    <location>
        <begin position="477"/>
        <end position="488"/>
    </location>
</feature>
<feature type="compositionally biased region" description="Gly residues" evidence="1">
    <location>
        <begin position="440"/>
        <end position="449"/>
    </location>
</feature>
<feature type="transmembrane region" description="Helical" evidence="2">
    <location>
        <begin position="9"/>
        <end position="29"/>
    </location>
</feature>
<accession>A0ABP4UJ07</accession>
<feature type="transmembrane region" description="Helical" evidence="2">
    <location>
        <begin position="35"/>
        <end position="55"/>
    </location>
</feature>